<organism evidence="2 3">
    <name type="scientific">Candidatus Uhrbacteria bacterium GW2011_GWF2_41_16</name>
    <dbReference type="NCBI Taxonomy" id="1618997"/>
    <lineage>
        <taxon>Bacteria</taxon>
        <taxon>Candidatus Uhriibacteriota</taxon>
    </lineage>
</organism>
<keyword evidence="1" id="KW-1133">Transmembrane helix</keyword>
<gene>
    <name evidence="2" type="ORF">UU48_C0040G0003</name>
</gene>
<dbReference type="Proteomes" id="UP000034746">
    <property type="component" value="Unassembled WGS sequence"/>
</dbReference>
<protein>
    <submittedName>
        <fullName evidence="2">Uncharacterized protein</fullName>
    </submittedName>
</protein>
<feature type="transmembrane region" description="Helical" evidence="1">
    <location>
        <begin position="64"/>
        <end position="89"/>
    </location>
</feature>
<comment type="caution">
    <text evidence="2">The sequence shown here is derived from an EMBL/GenBank/DDBJ whole genome shotgun (WGS) entry which is preliminary data.</text>
</comment>
<dbReference type="EMBL" id="LCAU01000040">
    <property type="protein sequence ID" value="KKR95889.1"/>
    <property type="molecule type" value="Genomic_DNA"/>
</dbReference>
<accession>A0A0G0V4J8</accession>
<sequence>MSLISAGTTLPASRITKSPGTTSFDEIEIMLPSRITAAVGEAIIFNASIAFSALYSWINPITAFMITITTMAIVSTASPITPEIIAAMISIMIMKSMNWAISIPRGPFFFASFNSLGPYSRSLRFISPWERPL</sequence>
<reference evidence="2 3" key="1">
    <citation type="journal article" date="2015" name="Nature">
        <title>rRNA introns, odd ribosomes, and small enigmatic genomes across a large radiation of phyla.</title>
        <authorList>
            <person name="Brown C.T."/>
            <person name="Hug L.A."/>
            <person name="Thomas B.C."/>
            <person name="Sharon I."/>
            <person name="Castelle C.J."/>
            <person name="Singh A."/>
            <person name="Wilkins M.J."/>
            <person name="Williams K.H."/>
            <person name="Banfield J.F."/>
        </authorList>
    </citation>
    <scope>NUCLEOTIDE SEQUENCE [LARGE SCALE GENOMIC DNA]</scope>
</reference>
<name>A0A0G0V4J8_9BACT</name>
<feature type="transmembrane region" description="Helical" evidence="1">
    <location>
        <begin position="35"/>
        <end position="58"/>
    </location>
</feature>
<keyword evidence="1" id="KW-0472">Membrane</keyword>
<proteinExistence type="predicted"/>
<keyword evidence="1" id="KW-0812">Transmembrane</keyword>
<evidence type="ECO:0000313" key="2">
    <source>
        <dbReference type="EMBL" id="KKR95889.1"/>
    </source>
</evidence>
<dbReference type="AlphaFoldDB" id="A0A0G0V4J8"/>
<evidence type="ECO:0000313" key="3">
    <source>
        <dbReference type="Proteomes" id="UP000034746"/>
    </source>
</evidence>
<evidence type="ECO:0000256" key="1">
    <source>
        <dbReference type="SAM" id="Phobius"/>
    </source>
</evidence>